<name>A0A4Q7NWA9_9ACTN</name>
<dbReference type="EMBL" id="SGXD01000001">
    <property type="protein sequence ID" value="RZS91586.1"/>
    <property type="molecule type" value="Genomic_DNA"/>
</dbReference>
<reference evidence="2 3" key="1">
    <citation type="submission" date="2019-02" db="EMBL/GenBank/DDBJ databases">
        <title>Genomic Encyclopedia of Type Strains, Phase IV (KMG-IV): sequencing the most valuable type-strain genomes for metagenomic binning, comparative biology and taxonomic classification.</title>
        <authorList>
            <person name="Goeker M."/>
        </authorList>
    </citation>
    <scope>NUCLEOTIDE SEQUENCE [LARGE SCALE GENOMIC DNA]</scope>
    <source>
        <strain evidence="2 3">DSM 45622</strain>
    </source>
</reference>
<evidence type="ECO:0000256" key="1">
    <source>
        <dbReference type="SAM" id="MobiDB-lite"/>
    </source>
</evidence>
<evidence type="ECO:0000313" key="3">
    <source>
        <dbReference type="Proteomes" id="UP000293638"/>
    </source>
</evidence>
<dbReference type="Proteomes" id="UP000293638">
    <property type="component" value="Unassembled WGS sequence"/>
</dbReference>
<feature type="region of interest" description="Disordered" evidence="1">
    <location>
        <begin position="296"/>
        <end position="316"/>
    </location>
</feature>
<feature type="region of interest" description="Disordered" evidence="1">
    <location>
        <begin position="76"/>
        <end position="97"/>
    </location>
</feature>
<comment type="caution">
    <text evidence="2">The sequence shown here is derived from an EMBL/GenBank/DDBJ whole genome shotgun (WGS) entry which is preliminary data.</text>
</comment>
<feature type="compositionally biased region" description="Low complexity" evidence="1">
    <location>
        <begin position="304"/>
        <end position="316"/>
    </location>
</feature>
<organism evidence="2 3">
    <name type="scientific">Motilibacter rhizosphaerae</name>
    <dbReference type="NCBI Taxonomy" id="598652"/>
    <lineage>
        <taxon>Bacteria</taxon>
        <taxon>Bacillati</taxon>
        <taxon>Actinomycetota</taxon>
        <taxon>Actinomycetes</taxon>
        <taxon>Motilibacterales</taxon>
        <taxon>Motilibacteraceae</taxon>
        <taxon>Motilibacter</taxon>
    </lineage>
</organism>
<evidence type="ECO:0000313" key="2">
    <source>
        <dbReference type="EMBL" id="RZS91586.1"/>
    </source>
</evidence>
<dbReference type="AlphaFoldDB" id="A0A4Q7NWA9"/>
<protein>
    <submittedName>
        <fullName evidence="2">Uncharacterized protein</fullName>
    </submittedName>
</protein>
<accession>A0A4Q7NWA9</accession>
<keyword evidence="3" id="KW-1185">Reference proteome</keyword>
<sequence>MADNCSYVTLRSPCSQPPTPVRRPRVDGPCRAATDLLDLSGEDDKRGAMKLRSPALVVPGLMSIAIACCAAAPTASSASQPGAPSAPPPVNLSEGLTLPDGSHVAIAPPSTPGCKQLPLIAQRWERPDRTQKGIALPTPAPDSATVALFQDPNGGQVSTPIPPRGWSPQTASAAELDYYGYPSRPSDAQSLSAWITAAKAFHGFGSPGLCEDTTYRNAPLPTPPATSPTGSYNTSVSSSNYAGVYNGATNISKVYARRVNTGYNSGTCASNAEHSAWVGIGGFGGNPLIQNGVLDRAATRSRRSTSTQAAVTAYPR</sequence>
<proteinExistence type="predicted"/>
<gene>
    <name evidence="2" type="ORF">EV189_0833</name>
</gene>